<dbReference type="GO" id="GO:0043565">
    <property type="term" value="F:sequence-specific DNA binding"/>
    <property type="evidence" value="ECO:0007669"/>
    <property type="project" value="InterPro"/>
</dbReference>
<dbReference type="PROSITE" id="PS00041">
    <property type="entry name" value="HTH_ARAC_FAMILY_1"/>
    <property type="match status" value="1"/>
</dbReference>
<dbReference type="InterPro" id="IPR050204">
    <property type="entry name" value="AraC_XylS_family_regulators"/>
</dbReference>
<dbReference type="EMBL" id="FWFW01000005">
    <property type="protein sequence ID" value="SLN41597.1"/>
    <property type="molecule type" value="Genomic_DNA"/>
</dbReference>
<evidence type="ECO:0000256" key="3">
    <source>
        <dbReference type="ARBA" id="ARBA00023163"/>
    </source>
</evidence>
<dbReference type="PANTHER" id="PTHR46796:SF6">
    <property type="entry name" value="ARAC SUBFAMILY"/>
    <property type="match status" value="1"/>
</dbReference>
<dbReference type="PANTHER" id="PTHR46796">
    <property type="entry name" value="HTH-TYPE TRANSCRIPTIONAL ACTIVATOR RHAS-RELATED"/>
    <property type="match status" value="1"/>
</dbReference>
<keyword evidence="1" id="KW-0805">Transcription regulation</keyword>
<dbReference type="AlphaFoldDB" id="A0A1Y5SKC1"/>
<evidence type="ECO:0000313" key="5">
    <source>
        <dbReference type="EMBL" id="SLN41597.1"/>
    </source>
</evidence>
<dbReference type="Gene3D" id="1.10.10.60">
    <property type="entry name" value="Homeodomain-like"/>
    <property type="match status" value="2"/>
</dbReference>
<keyword evidence="2 5" id="KW-0238">DNA-binding</keyword>
<gene>
    <name evidence="5" type="ORF">PAM7971_01926</name>
</gene>
<feature type="domain" description="HTH araC/xylS-type" evidence="4">
    <location>
        <begin position="182"/>
        <end position="263"/>
    </location>
</feature>
<protein>
    <submittedName>
        <fullName evidence="5">DNA-binding transcriptional regulator AraC</fullName>
    </submittedName>
</protein>
<organism evidence="5 6">
    <name type="scientific">Pacificibacter marinus</name>
    <dbReference type="NCBI Taxonomy" id="658057"/>
    <lineage>
        <taxon>Bacteria</taxon>
        <taxon>Pseudomonadati</taxon>
        <taxon>Pseudomonadota</taxon>
        <taxon>Alphaproteobacteria</taxon>
        <taxon>Rhodobacterales</taxon>
        <taxon>Roseobacteraceae</taxon>
        <taxon>Pacificibacter</taxon>
    </lineage>
</organism>
<dbReference type="GO" id="GO:0003700">
    <property type="term" value="F:DNA-binding transcription factor activity"/>
    <property type="evidence" value="ECO:0007669"/>
    <property type="project" value="InterPro"/>
</dbReference>
<evidence type="ECO:0000256" key="1">
    <source>
        <dbReference type="ARBA" id="ARBA00023015"/>
    </source>
</evidence>
<dbReference type="Pfam" id="PF12833">
    <property type="entry name" value="HTH_18"/>
    <property type="match status" value="1"/>
</dbReference>
<dbReference type="Proteomes" id="UP000193307">
    <property type="component" value="Unassembled WGS sequence"/>
</dbReference>
<dbReference type="SUPFAM" id="SSF46689">
    <property type="entry name" value="Homeodomain-like"/>
    <property type="match status" value="1"/>
</dbReference>
<name>A0A1Y5SKC1_9RHOB</name>
<dbReference type="InterPro" id="IPR020449">
    <property type="entry name" value="Tscrpt_reg_AraC-type_HTH"/>
</dbReference>
<dbReference type="InterPro" id="IPR018062">
    <property type="entry name" value="HTH_AraC-typ_CS"/>
</dbReference>
<dbReference type="PROSITE" id="PS01124">
    <property type="entry name" value="HTH_ARAC_FAMILY_2"/>
    <property type="match status" value="1"/>
</dbReference>
<dbReference type="SMART" id="SM00342">
    <property type="entry name" value="HTH_ARAC"/>
    <property type="match status" value="1"/>
</dbReference>
<evidence type="ECO:0000256" key="2">
    <source>
        <dbReference type="ARBA" id="ARBA00023125"/>
    </source>
</evidence>
<sequence length="277" mass="31232">MTLRLARPTIKMDHGRSWKIDKVNPVNDLIVCLSGQGNYRMGEDDERITLAPGQALLVPAYTRFRGTHSGGPDRYTGIAQHFALELFGRGDMVKQLQLRRSVTLPDWTFNGPVVQHYRTHSPSGTTTLSQHHKFMLILLAYLETAFVSWQSPQDVPDSQDQLSVQIMLAASRLAADPVGDGIEEVFAKLPYNEDYFRRAFKDRIGLTPTKFRELKRMEFAASRLGMGLTVKAVAAELGYSDPYYFSRMFKRFIGTSPSTYREKPDVEPAPKEPGIAT</sequence>
<dbReference type="InterPro" id="IPR018060">
    <property type="entry name" value="HTH_AraC"/>
</dbReference>
<evidence type="ECO:0000313" key="6">
    <source>
        <dbReference type="Proteomes" id="UP000193307"/>
    </source>
</evidence>
<dbReference type="PRINTS" id="PR00032">
    <property type="entry name" value="HTHARAC"/>
</dbReference>
<dbReference type="InterPro" id="IPR009057">
    <property type="entry name" value="Homeodomain-like_sf"/>
</dbReference>
<keyword evidence="3" id="KW-0804">Transcription</keyword>
<evidence type="ECO:0000259" key="4">
    <source>
        <dbReference type="PROSITE" id="PS01124"/>
    </source>
</evidence>
<reference evidence="5 6" key="1">
    <citation type="submission" date="2017-03" db="EMBL/GenBank/DDBJ databases">
        <authorList>
            <person name="Afonso C.L."/>
            <person name="Miller P.J."/>
            <person name="Scott M.A."/>
            <person name="Spackman E."/>
            <person name="Goraichik I."/>
            <person name="Dimitrov K.M."/>
            <person name="Suarez D.L."/>
            <person name="Swayne D.E."/>
        </authorList>
    </citation>
    <scope>NUCLEOTIDE SEQUENCE [LARGE SCALE GENOMIC DNA]</scope>
    <source>
        <strain evidence="5 6">CECT 7971</strain>
    </source>
</reference>
<dbReference type="STRING" id="658057.SAMN04488032_104152"/>
<keyword evidence="6" id="KW-1185">Reference proteome</keyword>
<proteinExistence type="predicted"/>
<accession>A0A1Y5SKC1</accession>